<dbReference type="GO" id="GO:0005737">
    <property type="term" value="C:cytoplasm"/>
    <property type="evidence" value="ECO:0007669"/>
    <property type="project" value="TreeGrafter"/>
</dbReference>
<dbReference type="Proteomes" id="UP000005408">
    <property type="component" value="Unassembled WGS sequence"/>
</dbReference>
<dbReference type="AlphaFoldDB" id="A0A8W8NTS1"/>
<dbReference type="GO" id="GO:0030036">
    <property type="term" value="P:actin cytoskeleton organization"/>
    <property type="evidence" value="ECO:0007669"/>
    <property type="project" value="TreeGrafter"/>
</dbReference>
<evidence type="ECO:0000313" key="4">
    <source>
        <dbReference type="Proteomes" id="UP000005408"/>
    </source>
</evidence>
<dbReference type="GO" id="GO:0005886">
    <property type="term" value="C:plasma membrane"/>
    <property type="evidence" value="ECO:0007669"/>
    <property type="project" value="TreeGrafter"/>
</dbReference>
<dbReference type="GO" id="GO:0098609">
    <property type="term" value="P:cell-cell adhesion"/>
    <property type="evidence" value="ECO:0007669"/>
    <property type="project" value="TreeGrafter"/>
</dbReference>
<dbReference type="GO" id="GO:0005925">
    <property type="term" value="C:focal adhesion"/>
    <property type="evidence" value="ECO:0007669"/>
    <property type="project" value="TreeGrafter"/>
</dbReference>
<dbReference type="EnsemblMetazoa" id="G7465.1">
    <property type="protein sequence ID" value="G7465.1:cds"/>
    <property type="gene ID" value="G7465"/>
</dbReference>
<proteinExistence type="predicted"/>
<dbReference type="FunFam" id="1.20.120.230:FF:000005">
    <property type="entry name" value="Talin 1"/>
    <property type="match status" value="1"/>
</dbReference>
<dbReference type="GO" id="GO:0005178">
    <property type="term" value="F:integrin binding"/>
    <property type="evidence" value="ECO:0007669"/>
    <property type="project" value="TreeGrafter"/>
</dbReference>
<dbReference type="PANTHER" id="PTHR19981:SF1">
    <property type="entry name" value="RHEA, ISOFORM B"/>
    <property type="match status" value="1"/>
</dbReference>
<name>A0A8W8NTS1_MAGGI</name>
<feature type="compositionally biased region" description="Basic and acidic residues" evidence="1">
    <location>
        <begin position="318"/>
        <end position="331"/>
    </location>
</feature>
<feature type="domain" description="Talin-1/2 VBS2" evidence="2">
    <location>
        <begin position="228"/>
        <end position="342"/>
    </location>
</feature>
<feature type="region of interest" description="Disordered" evidence="1">
    <location>
        <begin position="357"/>
        <end position="380"/>
    </location>
</feature>
<feature type="region of interest" description="Disordered" evidence="1">
    <location>
        <begin position="307"/>
        <end position="334"/>
    </location>
</feature>
<keyword evidence="4" id="KW-1185">Reference proteome</keyword>
<dbReference type="PANTHER" id="PTHR19981">
    <property type="entry name" value="TALIN"/>
    <property type="match status" value="1"/>
</dbReference>
<protein>
    <recommendedName>
        <fullName evidence="2">Talin-1/2 VBS2 domain-containing protein</fullName>
    </recommendedName>
</protein>
<dbReference type="SUPFAM" id="SSF109885">
    <property type="entry name" value="I/LWEQ domain"/>
    <property type="match status" value="2"/>
</dbReference>
<evidence type="ECO:0000256" key="1">
    <source>
        <dbReference type="SAM" id="MobiDB-lite"/>
    </source>
</evidence>
<evidence type="ECO:0000313" key="3">
    <source>
        <dbReference type="EnsemblMetazoa" id="G7465.1:cds"/>
    </source>
</evidence>
<dbReference type="Pfam" id="PF25177">
    <property type="entry name" value="Talin_VBS2"/>
    <property type="match status" value="1"/>
</dbReference>
<organism evidence="3 4">
    <name type="scientific">Magallana gigas</name>
    <name type="common">Pacific oyster</name>
    <name type="synonym">Crassostrea gigas</name>
    <dbReference type="NCBI Taxonomy" id="29159"/>
    <lineage>
        <taxon>Eukaryota</taxon>
        <taxon>Metazoa</taxon>
        <taxon>Spiralia</taxon>
        <taxon>Lophotrochozoa</taxon>
        <taxon>Mollusca</taxon>
        <taxon>Bivalvia</taxon>
        <taxon>Autobranchia</taxon>
        <taxon>Pteriomorphia</taxon>
        <taxon>Ostreida</taxon>
        <taxon>Ostreoidea</taxon>
        <taxon>Ostreidae</taxon>
        <taxon>Magallana</taxon>
    </lineage>
</organism>
<dbReference type="InterPro" id="IPR035964">
    <property type="entry name" value="I/LWEQ_dom_sf"/>
</dbReference>
<dbReference type="GO" id="GO:0003779">
    <property type="term" value="F:actin binding"/>
    <property type="evidence" value="ECO:0007669"/>
    <property type="project" value="InterPro"/>
</dbReference>
<sequence>MILGKSNLITAGKTISEASQEVMTGIGETADDMDRMYQGKSNLITAGKTIGEASQEVMTGIGETADDMDRMYQAVANAMAQLVLKAKSVASTTEDQGLQNKVISSATSCALTTARGLYQDKSEFVVYPCTSQNKLIDRATVCTLATFQLEACSKVVAPTISSPACQEQLIHATKGVAHSVEGIVEAAQQSCRDDKLLADLGTAATAVTQALNDLLQHIKKGAGPTAAGEYHEDAVDTILTVTDRLFSSVGDAHEMVRQARQLAQATSSLVGAIRGEAEGHSDSDMQKRLLAAARLLADATANMVEAAKGCASSPNDSEQQKRLRGATEDPRAATNIAASNALKKKLIRRLENAARRTASATTQLINASKNATPTKPRNIN</sequence>
<dbReference type="Gene3D" id="1.20.120.230">
    <property type="entry name" value="Alpha-catenin/vinculin-like"/>
    <property type="match status" value="4"/>
</dbReference>
<dbReference type="InterPro" id="IPR057346">
    <property type="entry name" value="Talin1/2_VBS2"/>
</dbReference>
<reference evidence="3" key="1">
    <citation type="submission" date="2022-08" db="UniProtKB">
        <authorList>
            <consortium name="EnsemblMetazoa"/>
        </authorList>
    </citation>
    <scope>IDENTIFICATION</scope>
    <source>
        <strain evidence="3">05x7-T-G4-1.051#20</strain>
    </source>
</reference>
<accession>A0A8W8NTS1</accession>
<evidence type="ECO:0000259" key="2">
    <source>
        <dbReference type="Pfam" id="PF25177"/>
    </source>
</evidence>
<feature type="compositionally biased region" description="Polar residues" evidence="1">
    <location>
        <begin position="358"/>
        <end position="380"/>
    </location>
</feature>